<evidence type="ECO:0000256" key="2">
    <source>
        <dbReference type="ARBA" id="ARBA00022840"/>
    </source>
</evidence>
<dbReference type="PANTHER" id="PTHR19375">
    <property type="entry name" value="HEAT SHOCK PROTEIN 70KDA"/>
    <property type="match status" value="1"/>
</dbReference>
<dbReference type="EMBL" id="GG738912">
    <property type="protein sequence ID" value="EFC38025.1"/>
    <property type="molecule type" value="Genomic_DNA"/>
</dbReference>
<protein>
    <submittedName>
        <fullName evidence="3">Predicted protein</fullName>
    </submittedName>
</protein>
<dbReference type="InParanoid" id="D2VYW4"/>
<dbReference type="RefSeq" id="XP_002670769.1">
    <property type="nucleotide sequence ID" value="XM_002670723.1"/>
</dbReference>
<dbReference type="AlphaFoldDB" id="D2VYW4"/>
<name>D2VYW4_NAEGR</name>
<dbReference type="STRING" id="5762.D2VYW4"/>
<dbReference type="eggNOG" id="KOG0101">
    <property type="taxonomic scope" value="Eukaryota"/>
</dbReference>
<dbReference type="PRINTS" id="PR00301">
    <property type="entry name" value="HEATSHOCK70"/>
</dbReference>
<evidence type="ECO:0000256" key="1">
    <source>
        <dbReference type="ARBA" id="ARBA00022741"/>
    </source>
</evidence>
<dbReference type="Proteomes" id="UP000006671">
    <property type="component" value="Unassembled WGS sequence"/>
</dbReference>
<dbReference type="PROSITE" id="PS00329">
    <property type="entry name" value="HSP70_2"/>
    <property type="match status" value="1"/>
</dbReference>
<dbReference type="SUPFAM" id="SSF53067">
    <property type="entry name" value="Actin-like ATPase domain"/>
    <property type="match status" value="2"/>
</dbReference>
<keyword evidence="2" id="KW-0067">ATP-binding</keyword>
<dbReference type="InterPro" id="IPR029047">
    <property type="entry name" value="HSP70_peptide-bd_sf"/>
</dbReference>
<dbReference type="InterPro" id="IPR043129">
    <property type="entry name" value="ATPase_NBD"/>
</dbReference>
<dbReference type="GO" id="GO:0140662">
    <property type="term" value="F:ATP-dependent protein folding chaperone"/>
    <property type="evidence" value="ECO:0007669"/>
    <property type="project" value="InterPro"/>
</dbReference>
<dbReference type="Gene3D" id="3.90.640.10">
    <property type="entry name" value="Actin, Chain A, domain 4"/>
    <property type="match status" value="1"/>
</dbReference>
<evidence type="ECO:0000313" key="4">
    <source>
        <dbReference type="Proteomes" id="UP000006671"/>
    </source>
</evidence>
<reference evidence="3 4" key="1">
    <citation type="journal article" date="2010" name="Cell">
        <title>The genome of Naegleria gruberi illuminates early eukaryotic versatility.</title>
        <authorList>
            <person name="Fritz-Laylin L.K."/>
            <person name="Prochnik S.E."/>
            <person name="Ginger M.L."/>
            <person name="Dacks J.B."/>
            <person name="Carpenter M.L."/>
            <person name="Field M.C."/>
            <person name="Kuo A."/>
            <person name="Paredez A."/>
            <person name="Chapman J."/>
            <person name="Pham J."/>
            <person name="Shu S."/>
            <person name="Neupane R."/>
            <person name="Cipriano M."/>
            <person name="Mancuso J."/>
            <person name="Tu H."/>
            <person name="Salamov A."/>
            <person name="Lindquist E."/>
            <person name="Shapiro H."/>
            <person name="Lucas S."/>
            <person name="Grigoriev I.V."/>
            <person name="Cande W.Z."/>
            <person name="Fulton C."/>
            <person name="Rokhsar D.S."/>
            <person name="Dawson S.C."/>
        </authorList>
    </citation>
    <scope>NUCLEOTIDE SEQUENCE [LARGE SCALE GENOMIC DNA]</scope>
    <source>
        <strain evidence="3 4">NEG-M</strain>
    </source>
</reference>
<organism evidence="4">
    <name type="scientific">Naegleria gruberi</name>
    <name type="common">Amoeba</name>
    <dbReference type="NCBI Taxonomy" id="5762"/>
    <lineage>
        <taxon>Eukaryota</taxon>
        <taxon>Discoba</taxon>
        <taxon>Heterolobosea</taxon>
        <taxon>Tetramitia</taxon>
        <taxon>Eutetramitia</taxon>
        <taxon>Vahlkampfiidae</taxon>
        <taxon>Naegleria</taxon>
    </lineage>
</organism>
<dbReference type="Pfam" id="PF00012">
    <property type="entry name" value="HSP70"/>
    <property type="match status" value="1"/>
</dbReference>
<accession>D2VYW4</accession>
<dbReference type="Gene3D" id="3.30.420.40">
    <property type="match status" value="2"/>
</dbReference>
<dbReference type="Gene3D" id="2.60.34.10">
    <property type="entry name" value="Substrate Binding Domain Of DNAk, Chain A, domain 1"/>
    <property type="match status" value="1"/>
</dbReference>
<dbReference type="InterPro" id="IPR018181">
    <property type="entry name" value="Heat_shock_70_CS"/>
</dbReference>
<dbReference type="InterPro" id="IPR013126">
    <property type="entry name" value="Hsp_70_fam"/>
</dbReference>
<sequence>MAFQKIKRSATTFKRSIKKLIITSQHSTDDDSAFDDYKQCRTQQTNVKDLKIVHMRNEIMGEWVMNDESDCKIKTEKRMSIEEPKEEENHINYCKMNENLEGDVQVIVENYETQTSIEKNSNENPVEPIMEESEYKIHQIIGIDCGTFYSQASYHNIGSSKINDLYSTRITSVFYSNMIGEQVLEITEGQPALSIEYFRKFSNIPERKLNSNLIYHLIGAFSKQIDEDSNKKFITAIPYGWELHCDSKIVNNSTCFEHEAVISYYVAQFYQLDFKKEPDETSLQQFKEMSIQFSIFNLSGTGTYQCIVRKDSNSLVFESTVLYSFSFSGVKILSDFCNRILVRCKLNYRYENGELKTNDIKDERSAKFTFQMNKLMMNMYQYGQDDEISISETIRMIFGEDSLEGPVFIKRSEFPELTLDENMPIFNSNQLLLVGGLWNIPSLSKFKKGENRRYLNNGSMISVGCILRELMIRNYKVSFCIGIDLGTSTTIVSYIDEFGYTKYISQGSCNFQNSVVNVSCINGESFQTGVGELEDVNGVLYATETKRIIGKRKDNQVAVIQENEKKLDYKIVANQENQLATCRFVFENGKFLDISPELVAQKILENVTVFRKDQEIPAVITVPAEFGVFQKNATLEAARKSNIKVLKLLPEPSAAAYYYFKKDPQRGEGNYLVFDFGGGTLDISLIQVCKNHDSQLEFIVKWVEGDSTLGGVDVDNLVFQNYIKPVWFGASSMTLEEKSLTSQLNNLKKEVKHKLSAKARILKETLCSTRRNVEYFSIEIPENDLSLIISVNYEQFKRDCEEAFQKRVQTLISKFKELGCDINEVLMVGGSSLIPFVKDWVQDELPGVTITRPQNSDIIYIVSYGAAYLAHDLYQKQAIPITECLSRTIRIKEYQNNSLIKVLEKGTPLPCKKLLAVTNSSDETKEINLTFREGESEISSMLELLTNSIIKIDQKPASNHKICVECRVDQDGVFTVNVHDVVSRSTFFSEKFTFSNNQISLSQPEENSEMWEKLHELTEKVYFVKGKMSVIKQKVFGNTHQANTTLRNCETFVETLQEHLTLSSIEKKLEEINCWYKMSLT</sequence>
<dbReference type="GeneID" id="8857872"/>
<evidence type="ECO:0000313" key="3">
    <source>
        <dbReference type="EMBL" id="EFC38025.1"/>
    </source>
</evidence>
<dbReference type="KEGG" id="ngr:NAEGRDRAFT_74267"/>
<dbReference type="SUPFAM" id="SSF100920">
    <property type="entry name" value="Heat shock protein 70kD (HSP70), peptide-binding domain"/>
    <property type="match status" value="1"/>
</dbReference>
<proteinExistence type="predicted"/>
<dbReference type="GO" id="GO:0005524">
    <property type="term" value="F:ATP binding"/>
    <property type="evidence" value="ECO:0007669"/>
    <property type="project" value="UniProtKB-KW"/>
</dbReference>
<keyword evidence="1" id="KW-0547">Nucleotide-binding</keyword>
<gene>
    <name evidence="3" type="ORF">NAEGRDRAFT_74267</name>
</gene>
<dbReference type="VEuPathDB" id="AmoebaDB:NAEGRDRAFT_74267"/>
<keyword evidence="4" id="KW-1185">Reference proteome</keyword>